<evidence type="ECO:0000313" key="1">
    <source>
        <dbReference type="EMBL" id="EAS44483.1"/>
    </source>
</evidence>
<name>Q1Z7H6_9GAMM</name>
<dbReference type="HOGENOM" id="CLU_1729675_0_0_6"/>
<dbReference type="AlphaFoldDB" id="Q1Z7H6"/>
<dbReference type="Proteomes" id="UP000003789">
    <property type="component" value="Unassembled WGS sequence"/>
</dbReference>
<protein>
    <submittedName>
        <fullName evidence="1">Uncharacterized protein</fullName>
    </submittedName>
</protein>
<dbReference type="EMBL" id="AAPH01000004">
    <property type="protein sequence ID" value="EAS44483.1"/>
    <property type="molecule type" value="Genomic_DNA"/>
</dbReference>
<comment type="caution">
    <text evidence="1">The sequence shown here is derived from an EMBL/GenBank/DDBJ whole genome shotgun (WGS) entry which is preliminary data.</text>
</comment>
<reference evidence="1 2" key="1">
    <citation type="submission" date="2006-03" db="EMBL/GenBank/DDBJ databases">
        <authorList>
            <person name="Bartlett D.H."/>
            <person name="Valle G."/>
            <person name="Lauro F.M."/>
            <person name="Vezzi A."/>
            <person name="Simonato F."/>
            <person name="Eloe E."/>
            <person name="Vitulo N."/>
            <person name="Stratton T.K."/>
            <person name="D'angelo M."/>
            <person name="Ferriera S."/>
            <person name="Johnson J."/>
            <person name="Kravitz S."/>
            <person name="Beeson K."/>
            <person name="Sutton G."/>
            <person name="Rogers Y."/>
            <person name="Friedman R."/>
            <person name="Frazier M."/>
            <person name="Venter J.C."/>
        </authorList>
    </citation>
    <scope>NUCLEOTIDE SEQUENCE [LARGE SCALE GENOMIC DNA]</scope>
    <source>
        <strain evidence="1 2">3TCK</strain>
    </source>
</reference>
<dbReference type="Pfam" id="PF13730">
    <property type="entry name" value="HTH_36"/>
    <property type="match status" value="1"/>
</dbReference>
<accession>Q1Z7H6</accession>
<evidence type="ECO:0000313" key="2">
    <source>
        <dbReference type="Proteomes" id="UP000003789"/>
    </source>
</evidence>
<proteinExistence type="predicted"/>
<organism evidence="1 2">
    <name type="scientific">Photobacterium profundum 3TCK</name>
    <dbReference type="NCBI Taxonomy" id="314280"/>
    <lineage>
        <taxon>Bacteria</taxon>
        <taxon>Pseudomonadati</taxon>
        <taxon>Pseudomonadota</taxon>
        <taxon>Gammaproteobacteria</taxon>
        <taxon>Vibrionales</taxon>
        <taxon>Vibrionaceae</taxon>
        <taxon>Photobacterium</taxon>
    </lineage>
</organism>
<sequence>MITKQANTLQTLHKHTQLVAFLRDDFSFLRFKRHQNYKKVLTSIAKHADKSKDWSCYRNQTAIAKELGLHIRTVKRAIAMFIREDWLEVIGREVRGVKDGGALLGRNFYRFTNKLLNLIGLQRDAKCKSVGKLQQLWNACTAHVSKLSRSF</sequence>
<gene>
    <name evidence="1" type="ORF">P3TCK_15040</name>
</gene>